<evidence type="ECO:0000256" key="2">
    <source>
        <dbReference type="RuleBase" id="RU369057"/>
    </source>
</evidence>
<gene>
    <name evidence="3" type="ORF">E5288_WYG001367</name>
</gene>
<name>A0A6B0R4C9_9CETA</name>
<evidence type="ECO:0000313" key="4">
    <source>
        <dbReference type="Proteomes" id="UP000322234"/>
    </source>
</evidence>
<dbReference type="InterPro" id="IPR007834">
    <property type="entry name" value="DSS1_SEM1"/>
</dbReference>
<dbReference type="GO" id="GO:0006406">
    <property type="term" value="P:mRNA export from nucleus"/>
    <property type="evidence" value="ECO:0007669"/>
    <property type="project" value="UniProtKB-UniRule"/>
</dbReference>
<comment type="subcellular location">
    <subcellularLocation>
        <location evidence="2">Nucleus</location>
    </subcellularLocation>
</comment>
<dbReference type="CDD" id="cd13768">
    <property type="entry name" value="DSS1_Sem1"/>
    <property type="match status" value="1"/>
</dbReference>
<reference evidence="3" key="1">
    <citation type="submission" date="2019-10" db="EMBL/GenBank/DDBJ databases">
        <title>The sequence and de novo assembly of the wild yak genome.</title>
        <authorList>
            <person name="Liu Y."/>
        </authorList>
    </citation>
    <scope>NUCLEOTIDE SEQUENCE [LARGE SCALE GENOMIC DNA]</scope>
    <source>
        <strain evidence="3">WY2019</strain>
    </source>
</reference>
<keyword evidence="4" id="KW-1185">Reference proteome</keyword>
<dbReference type="GO" id="GO:0008541">
    <property type="term" value="C:proteasome regulatory particle, lid subcomplex"/>
    <property type="evidence" value="ECO:0007669"/>
    <property type="project" value="UniProtKB-UniRule"/>
</dbReference>
<keyword evidence="2" id="KW-0539">Nucleus</keyword>
<dbReference type="Proteomes" id="UP000322234">
    <property type="component" value="Unassembled WGS sequence"/>
</dbReference>
<dbReference type="AlphaFoldDB" id="A0A6B0R4C9"/>
<comment type="caution">
    <text evidence="3">The sequence shown here is derived from an EMBL/GenBank/DDBJ whole genome shotgun (WGS) entry which is preliminary data.</text>
</comment>
<comment type="function">
    <text evidence="2">Component of the 26S proteasome, a multiprotein complex involved in the ATP-dependent degradation of ubiquitinated proteins.</text>
</comment>
<dbReference type="EMBL" id="VBQZ03000016">
    <property type="protein sequence ID" value="MXQ83336.1"/>
    <property type="molecule type" value="Genomic_DNA"/>
</dbReference>
<evidence type="ECO:0000313" key="3">
    <source>
        <dbReference type="EMBL" id="MXQ83336.1"/>
    </source>
</evidence>
<protein>
    <recommendedName>
        <fullName evidence="2">26S proteasome complex subunit SEM1</fullName>
    </recommendedName>
    <alternativeName>
        <fullName evidence="2">26S proteasome complex subunit DSS1</fullName>
    </alternativeName>
</protein>
<dbReference type="PANTHER" id="PTHR16771">
    <property type="entry name" value="26 PROTEASOME COMPLEX SUBUNIT DSS1"/>
    <property type="match status" value="1"/>
</dbReference>
<organism evidence="3 4">
    <name type="scientific">Bos mutus</name>
    <name type="common">wild yak</name>
    <dbReference type="NCBI Taxonomy" id="72004"/>
    <lineage>
        <taxon>Eukaryota</taxon>
        <taxon>Metazoa</taxon>
        <taxon>Chordata</taxon>
        <taxon>Craniata</taxon>
        <taxon>Vertebrata</taxon>
        <taxon>Euteleostomi</taxon>
        <taxon>Mammalia</taxon>
        <taxon>Eutheria</taxon>
        <taxon>Laurasiatheria</taxon>
        <taxon>Artiodactyla</taxon>
        <taxon>Ruminantia</taxon>
        <taxon>Pecora</taxon>
        <taxon>Bovidae</taxon>
        <taxon>Bovinae</taxon>
        <taxon>Bos</taxon>
    </lineage>
</organism>
<sequence>MDGQMGTGQDMVFLTMSHLNSHSCSHRNQCEIQENKEALGGPPVSQHSLRYPVALLPYLYGRVSNGGGRCGEEERGLELSYWPESFRAPGVTMSEKKQPVDLGLLEEDDEFEEFPAEGRPRPLGLVDRDSGLRVEAVRVEGPGRGAPVGSEDRAVGTRGSLLARPFTAGFGAECHDWAGLDEDEDAHVWEDNWDDDNVEDDFSNQLRTLL</sequence>
<dbReference type="SMART" id="SM01385">
    <property type="entry name" value="DSS1_SEM1"/>
    <property type="match status" value="1"/>
</dbReference>
<keyword evidence="2" id="KW-0647">Proteasome</keyword>
<dbReference type="Pfam" id="PF05160">
    <property type="entry name" value="DSS1_SEM1"/>
    <property type="match status" value="1"/>
</dbReference>
<dbReference type="PANTHER" id="PTHR16771:SF0">
    <property type="entry name" value="26S PROTEASOME COMPLEX SUBUNIT SEM1"/>
    <property type="match status" value="1"/>
</dbReference>
<evidence type="ECO:0000256" key="1">
    <source>
        <dbReference type="ARBA" id="ARBA00034491"/>
    </source>
</evidence>
<dbReference type="GO" id="GO:0043248">
    <property type="term" value="P:proteasome assembly"/>
    <property type="evidence" value="ECO:0007669"/>
    <property type="project" value="UniProtKB-UniRule"/>
</dbReference>
<dbReference type="GO" id="GO:0005634">
    <property type="term" value="C:nucleus"/>
    <property type="evidence" value="ECO:0007669"/>
    <property type="project" value="UniProtKB-SubCell"/>
</dbReference>
<comment type="similarity">
    <text evidence="1 2">Belongs to the DSS1/SEM1 family.</text>
</comment>
<proteinExistence type="inferred from homology"/>
<accession>A0A6B0R4C9</accession>
<dbReference type="GO" id="GO:0000724">
    <property type="term" value="P:double-strand break repair via homologous recombination"/>
    <property type="evidence" value="ECO:0007669"/>
    <property type="project" value="TreeGrafter"/>
</dbReference>